<feature type="compositionally biased region" description="Acidic residues" evidence="1">
    <location>
        <begin position="497"/>
        <end position="511"/>
    </location>
</feature>
<dbReference type="PANTHER" id="PTHR33099:SF14">
    <property type="entry name" value="PROLYL 4-HYDROXYLASE ALPHA SUBUNIT FE(2+) 2OG DIOXYGENASE DOMAIN-CONTAINING PROTEIN"/>
    <property type="match status" value="1"/>
</dbReference>
<comment type="caution">
    <text evidence="3">The sequence shown here is derived from an EMBL/GenBank/DDBJ whole genome shotgun (WGS) entry which is preliminary data.</text>
</comment>
<proteinExistence type="predicted"/>
<evidence type="ECO:0000313" key="3">
    <source>
        <dbReference type="EMBL" id="PIL33312.1"/>
    </source>
</evidence>
<feature type="region of interest" description="Disordered" evidence="1">
    <location>
        <begin position="485"/>
        <end position="512"/>
    </location>
</feature>
<dbReference type="AlphaFoldDB" id="A0A2G8SHS2"/>
<feature type="region of interest" description="Disordered" evidence="1">
    <location>
        <begin position="399"/>
        <end position="440"/>
    </location>
</feature>
<dbReference type="EMBL" id="AYKW01000008">
    <property type="protein sequence ID" value="PIL33312.1"/>
    <property type="molecule type" value="Genomic_DNA"/>
</dbReference>
<reference evidence="3 4" key="1">
    <citation type="journal article" date="2015" name="Sci. Rep.">
        <title>Chromosome-level genome map provides insights into diverse defense mechanisms in the medicinal fungus Ganoderma sinense.</title>
        <authorList>
            <person name="Zhu Y."/>
            <person name="Xu J."/>
            <person name="Sun C."/>
            <person name="Zhou S."/>
            <person name="Xu H."/>
            <person name="Nelson D.R."/>
            <person name="Qian J."/>
            <person name="Song J."/>
            <person name="Luo H."/>
            <person name="Xiang L."/>
            <person name="Li Y."/>
            <person name="Xu Z."/>
            <person name="Ji A."/>
            <person name="Wang L."/>
            <person name="Lu S."/>
            <person name="Hayward A."/>
            <person name="Sun W."/>
            <person name="Li X."/>
            <person name="Schwartz D.C."/>
            <person name="Wang Y."/>
            <person name="Chen S."/>
        </authorList>
    </citation>
    <scope>NUCLEOTIDE SEQUENCE [LARGE SCALE GENOMIC DNA]</scope>
    <source>
        <strain evidence="3 4">ZZ0214-1</strain>
    </source>
</reference>
<keyword evidence="4" id="KW-1185">Reference proteome</keyword>
<evidence type="ECO:0000313" key="4">
    <source>
        <dbReference type="Proteomes" id="UP000230002"/>
    </source>
</evidence>
<name>A0A2G8SHS2_9APHY</name>
<dbReference type="OrthoDB" id="27483at2759"/>
<dbReference type="PANTHER" id="PTHR33099">
    <property type="entry name" value="FE2OG DIOXYGENASE DOMAIN-CONTAINING PROTEIN"/>
    <property type="match status" value="1"/>
</dbReference>
<sequence length="571" mass="61169">MYTPSSGSDSEFEFDEFGDDFAPNSALALFQHPRAGELRATLTESLPFCAGTLELPADSLSSLVLFYGKGESARRLDLSSNPALSALEHLERTCDPATFGVDHDRRSRDVLPVDEAYGKAGELDSRFFAFNLDVQRAGLLEAVRTGLFTGRDERKAVHAEPCTLNVYGKGSFFKSQSHKDTPSRGPSESMFGSLVLVLPTPHEGGELVLEHQGTKWTVDAAQVLSPLRVPHSTTSRLAYIASRSAVAHELAPVTAGHRLTVTYTLHLSASSPPSSSSPFSLSSSSELSLSLPRLTITHPRAAHAPTLEHALAALLADPTLLPRGGTLGFGLRHRCTSTWPVEFRPHADTDTDRDADTDTGLERLRLRGADAALVRACEARGLRAEVWAVWEWRDLAHDEREREGGMSGEAGTKEGGTGAGGGGEGGEGAGEGRGGGGGRGRGRALIAFPRVVRFDTHRYDDEGALWAKLCRRFDGVLLNARPSDLSSHAHPRVEGNEGGDGEEMGEGEGEGVEGGIEWREVRWVTALGDANRVRTRFAAAYGDEPELGCLDQRMCLLVEVGPVGARGCAGV</sequence>
<organism evidence="3 4">
    <name type="scientific">Ganoderma sinense ZZ0214-1</name>
    <dbReference type="NCBI Taxonomy" id="1077348"/>
    <lineage>
        <taxon>Eukaryota</taxon>
        <taxon>Fungi</taxon>
        <taxon>Dikarya</taxon>
        <taxon>Basidiomycota</taxon>
        <taxon>Agaricomycotina</taxon>
        <taxon>Agaricomycetes</taxon>
        <taxon>Polyporales</taxon>
        <taxon>Polyporaceae</taxon>
        <taxon>Ganoderma</taxon>
    </lineage>
</organism>
<evidence type="ECO:0000256" key="1">
    <source>
        <dbReference type="SAM" id="MobiDB-lite"/>
    </source>
</evidence>
<gene>
    <name evidence="3" type="ORF">GSI_04763</name>
</gene>
<dbReference type="PROSITE" id="PS51471">
    <property type="entry name" value="FE2OG_OXY"/>
    <property type="match status" value="1"/>
</dbReference>
<dbReference type="Gene3D" id="2.60.120.620">
    <property type="entry name" value="q2cbj1_9rhob like domain"/>
    <property type="match status" value="1"/>
</dbReference>
<dbReference type="InterPro" id="IPR005123">
    <property type="entry name" value="Oxoglu/Fe-dep_dioxygenase_dom"/>
</dbReference>
<protein>
    <recommendedName>
        <fullName evidence="2">Fe2OG dioxygenase domain-containing protein</fullName>
    </recommendedName>
</protein>
<feature type="compositionally biased region" description="Gly residues" evidence="1">
    <location>
        <begin position="405"/>
        <end position="439"/>
    </location>
</feature>
<dbReference type="Proteomes" id="UP000230002">
    <property type="component" value="Unassembled WGS sequence"/>
</dbReference>
<evidence type="ECO:0000259" key="2">
    <source>
        <dbReference type="PROSITE" id="PS51471"/>
    </source>
</evidence>
<accession>A0A2G8SHS2</accession>
<feature type="domain" description="Fe2OG dioxygenase" evidence="2">
    <location>
        <begin position="158"/>
        <end position="267"/>
    </location>
</feature>